<keyword evidence="3" id="KW-1185">Reference proteome</keyword>
<organism evidence="2 3">
    <name type="scientific">Purpureocillium lavendulum</name>
    <dbReference type="NCBI Taxonomy" id="1247861"/>
    <lineage>
        <taxon>Eukaryota</taxon>
        <taxon>Fungi</taxon>
        <taxon>Dikarya</taxon>
        <taxon>Ascomycota</taxon>
        <taxon>Pezizomycotina</taxon>
        <taxon>Sordariomycetes</taxon>
        <taxon>Hypocreomycetidae</taxon>
        <taxon>Hypocreales</taxon>
        <taxon>Ophiocordycipitaceae</taxon>
        <taxon>Purpureocillium</taxon>
    </lineage>
</organism>
<protein>
    <submittedName>
        <fullName evidence="2">Molybdenum cofactor sulfurase</fullName>
    </submittedName>
</protein>
<dbReference type="EMBL" id="JAQHRD010000002">
    <property type="protein sequence ID" value="KAJ6444607.1"/>
    <property type="molecule type" value="Genomic_DNA"/>
</dbReference>
<comment type="caution">
    <text evidence="2">The sequence shown here is derived from an EMBL/GenBank/DDBJ whole genome shotgun (WGS) entry which is preliminary data.</text>
</comment>
<dbReference type="InterPro" id="IPR011037">
    <property type="entry name" value="Pyrv_Knase-like_insert_dom_sf"/>
</dbReference>
<dbReference type="PANTHER" id="PTHR14237">
    <property type="entry name" value="MOLYBDOPTERIN COFACTOR SULFURASE MOSC"/>
    <property type="match status" value="1"/>
</dbReference>
<dbReference type="PANTHER" id="PTHR14237:SF34">
    <property type="entry name" value="MOSC DOMAIN PROTEIN (AFU_ORTHOLOGUE AFUA_2G07820)"/>
    <property type="match status" value="1"/>
</dbReference>
<dbReference type="Pfam" id="PF03473">
    <property type="entry name" value="MOSC"/>
    <property type="match status" value="1"/>
</dbReference>
<feature type="domain" description="MOSC" evidence="1">
    <location>
        <begin position="196"/>
        <end position="350"/>
    </location>
</feature>
<dbReference type="InterPro" id="IPR005302">
    <property type="entry name" value="MoCF_Sase_C"/>
</dbReference>
<evidence type="ECO:0000259" key="1">
    <source>
        <dbReference type="PROSITE" id="PS51340"/>
    </source>
</evidence>
<proteinExistence type="predicted"/>
<dbReference type="Proteomes" id="UP001163105">
    <property type="component" value="Unassembled WGS sequence"/>
</dbReference>
<dbReference type="GO" id="GO:0003824">
    <property type="term" value="F:catalytic activity"/>
    <property type="evidence" value="ECO:0007669"/>
    <property type="project" value="InterPro"/>
</dbReference>
<dbReference type="InterPro" id="IPR005303">
    <property type="entry name" value="MOCOS_middle"/>
</dbReference>
<accession>A0AB34FZP9</accession>
<sequence>MKLTAVRTPAPRYLPRQSARSTDLGQIYVYPIKALRGIRLTEAHLGQQGVDYDRRFMLCRVKAGGELAKIQLSEHPECSLFEQELVQADGADGDGVVRVRYVVPTDEPLVPHHKLQDVTLEVPLNPHLSGLERVEVNLHQSMVNAYRMGPRYDDWFSACFGFETILVYIGDQRRPILGTFAPQEEETRSASAGWLSSISSFVSGSPASSRQDPPWLVFSDLAPFLITNEESLKNVSARLSEGDMEMWKFRPNLVVDAEDEFEEDFWSELSVEGAPAFTLTKLCNRCSSINVDYNTGRIAKGERGIVLKKLMSDRRVDAGYKYAPCFGKYGFLARGVTGLTLKVGDEITVTKRTSERPVWDWPMKSKAEARHYQYA</sequence>
<dbReference type="Pfam" id="PF03476">
    <property type="entry name" value="MOSC_N"/>
    <property type="match status" value="1"/>
</dbReference>
<dbReference type="GO" id="GO:0030170">
    <property type="term" value="F:pyridoxal phosphate binding"/>
    <property type="evidence" value="ECO:0007669"/>
    <property type="project" value="InterPro"/>
</dbReference>
<reference evidence="2" key="1">
    <citation type="submission" date="2023-01" db="EMBL/GenBank/DDBJ databases">
        <title>The growth and conidiation of Purpureocillium lavendulum are regulated by nitrogen source and histone H3K14 acetylation.</title>
        <authorList>
            <person name="Tang P."/>
            <person name="Han J."/>
            <person name="Zhang C."/>
            <person name="Tang P."/>
            <person name="Qi F."/>
            <person name="Zhang K."/>
            <person name="Liang L."/>
        </authorList>
    </citation>
    <scope>NUCLEOTIDE SEQUENCE</scope>
    <source>
        <strain evidence="2">YMF1.00683</strain>
    </source>
</reference>
<name>A0AB34FZP9_9HYPO</name>
<evidence type="ECO:0000313" key="2">
    <source>
        <dbReference type="EMBL" id="KAJ6444607.1"/>
    </source>
</evidence>
<dbReference type="SUPFAM" id="SSF50800">
    <property type="entry name" value="PK beta-barrel domain-like"/>
    <property type="match status" value="1"/>
</dbReference>
<dbReference type="PROSITE" id="PS51340">
    <property type="entry name" value="MOSC"/>
    <property type="match status" value="1"/>
</dbReference>
<dbReference type="GO" id="GO:0030151">
    <property type="term" value="F:molybdenum ion binding"/>
    <property type="evidence" value="ECO:0007669"/>
    <property type="project" value="InterPro"/>
</dbReference>
<dbReference type="AlphaFoldDB" id="A0AB34FZP9"/>
<evidence type="ECO:0000313" key="3">
    <source>
        <dbReference type="Proteomes" id="UP001163105"/>
    </source>
</evidence>
<dbReference type="SUPFAM" id="SSF141673">
    <property type="entry name" value="MOSC N-terminal domain-like"/>
    <property type="match status" value="1"/>
</dbReference>
<gene>
    <name evidence="2" type="ORF">O9K51_03003</name>
</gene>